<comment type="caution">
    <text evidence="1">The sequence shown here is derived from an EMBL/GenBank/DDBJ whole genome shotgun (WGS) entry which is preliminary data.</text>
</comment>
<gene>
    <name evidence="1" type="ORF">CR513_34270</name>
</gene>
<dbReference type="AlphaFoldDB" id="A0A371G267"/>
<name>A0A371G267_MUCPR</name>
<keyword evidence="2" id="KW-1185">Reference proteome</keyword>
<feature type="non-terminal residue" evidence="1">
    <location>
        <position position="1"/>
    </location>
</feature>
<proteinExistence type="predicted"/>
<evidence type="ECO:0000313" key="2">
    <source>
        <dbReference type="Proteomes" id="UP000257109"/>
    </source>
</evidence>
<accession>A0A371G267</accession>
<protein>
    <submittedName>
        <fullName evidence="1">Uncharacterized protein</fullName>
    </submittedName>
</protein>
<evidence type="ECO:0000313" key="1">
    <source>
        <dbReference type="EMBL" id="RDX84650.1"/>
    </source>
</evidence>
<organism evidence="1 2">
    <name type="scientific">Mucuna pruriens</name>
    <name type="common">Velvet bean</name>
    <name type="synonym">Dolichos pruriens</name>
    <dbReference type="NCBI Taxonomy" id="157652"/>
    <lineage>
        <taxon>Eukaryota</taxon>
        <taxon>Viridiplantae</taxon>
        <taxon>Streptophyta</taxon>
        <taxon>Embryophyta</taxon>
        <taxon>Tracheophyta</taxon>
        <taxon>Spermatophyta</taxon>
        <taxon>Magnoliopsida</taxon>
        <taxon>eudicotyledons</taxon>
        <taxon>Gunneridae</taxon>
        <taxon>Pentapetalae</taxon>
        <taxon>rosids</taxon>
        <taxon>fabids</taxon>
        <taxon>Fabales</taxon>
        <taxon>Fabaceae</taxon>
        <taxon>Papilionoideae</taxon>
        <taxon>50 kb inversion clade</taxon>
        <taxon>NPAAA clade</taxon>
        <taxon>indigoferoid/millettioid clade</taxon>
        <taxon>Phaseoleae</taxon>
        <taxon>Mucuna</taxon>
    </lineage>
</organism>
<dbReference type="EMBL" id="QJKJ01006987">
    <property type="protein sequence ID" value="RDX84650.1"/>
    <property type="molecule type" value="Genomic_DNA"/>
</dbReference>
<sequence>MLTKPIGGEVVGRDVVEKSLHESIIKIVPKELGNSLVEKVDGPIIHLSKEELSLCWVKELVYGRWKPNFEGVELKMLLVVRKITNLPCLKVPRLHVELYNDIFLRRVGMTIGFINSFSWEVYLDLC</sequence>
<reference evidence="1" key="1">
    <citation type="submission" date="2018-05" db="EMBL/GenBank/DDBJ databases">
        <title>Draft genome of Mucuna pruriens seed.</title>
        <authorList>
            <person name="Nnadi N.E."/>
            <person name="Vos R."/>
            <person name="Hasami M.H."/>
            <person name="Devisetty U.K."/>
            <person name="Aguiy J.C."/>
        </authorList>
    </citation>
    <scope>NUCLEOTIDE SEQUENCE [LARGE SCALE GENOMIC DNA]</scope>
    <source>
        <strain evidence="1">JCA_2017</strain>
    </source>
</reference>
<dbReference type="Proteomes" id="UP000257109">
    <property type="component" value="Unassembled WGS sequence"/>
</dbReference>